<evidence type="ECO:0000256" key="5">
    <source>
        <dbReference type="ARBA" id="ARBA00022679"/>
    </source>
</evidence>
<dbReference type="InterPro" id="IPR004358">
    <property type="entry name" value="Sig_transdc_His_kin-like_C"/>
</dbReference>
<dbReference type="EC" id="2.7.13.3" evidence="3"/>
<dbReference type="PROSITE" id="PS50885">
    <property type="entry name" value="HAMP"/>
    <property type="match status" value="1"/>
</dbReference>
<dbReference type="InterPro" id="IPR003660">
    <property type="entry name" value="HAMP_dom"/>
</dbReference>
<keyword evidence="9" id="KW-0902">Two-component regulatory system</keyword>
<keyword evidence="5" id="KW-0808">Transferase</keyword>
<dbReference type="CDD" id="cd00082">
    <property type="entry name" value="HisKA"/>
    <property type="match status" value="1"/>
</dbReference>
<dbReference type="InterPro" id="IPR050428">
    <property type="entry name" value="TCS_sensor_his_kinase"/>
</dbReference>
<evidence type="ECO:0000256" key="6">
    <source>
        <dbReference type="ARBA" id="ARBA00022692"/>
    </source>
</evidence>
<dbReference type="Pfam" id="PF00672">
    <property type="entry name" value="HAMP"/>
    <property type="match status" value="1"/>
</dbReference>
<dbReference type="GO" id="GO:0005886">
    <property type="term" value="C:plasma membrane"/>
    <property type="evidence" value="ECO:0007669"/>
    <property type="project" value="UniProtKB-SubCell"/>
</dbReference>
<evidence type="ECO:0000256" key="4">
    <source>
        <dbReference type="ARBA" id="ARBA00022553"/>
    </source>
</evidence>
<sequence length="462" mass="48406">MNLATRFALAFALVAALVAAVVGVLGFRSAVERVSGEVERGLRTAAAAVIDGHHAVLHHPVTNATDGEGGKEPLPLTAQRVAADGTTTPLGGRAVTFPVSAADRALAAGADRGATRMAEVIVRYDTYRVLTTSLGDGGGAVQVGIDINQSRRVMSGLAKEIAVLALLVAAVAACLGWVLARRITRRLVRLTATAEEVSATGLGAGGVPVRGRDEVARLSSSFNTMLRRLADAREAQERLIQDIAHELRTPLTSLRTNASVLRRLDRLGPDSRARLLADVEGETRELSHLVDELIALALARGVDEEDSDVYLAEVVRGAATRARRRTEREIDVDSDRTRVRGQRLALERAVGNLLENAAKFDTGGTGAITVKVRAGTIAVSDRGPGLDAGDLDRIFDRFYRADTSRSLPGSGLGLAIVAGIAEAHDGTTFARNRAGGGATIGFTIGARRLLPAPDAASSPAPG</sequence>
<dbReference type="Gene3D" id="6.10.340.10">
    <property type="match status" value="1"/>
</dbReference>
<dbReference type="SUPFAM" id="SSF47384">
    <property type="entry name" value="Homodimeric domain of signal transducing histidine kinase"/>
    <property type="match status" value="1"/>
</dbReference>
<evidence type="ECO:0000256" key="10">
    <source>
        <dbReference type="ARBA" id="ARBA00023136"/>
    </source>
</evidence>
<reference evidence="14" key="2">
    <citation type="submission" date="2020-09" db="EMBL/GenBank/DDBJ databases">
        <authorList>
            <person name="Sun Q."/>
            <person name="Ohkuma M."/>
        </authorList>
    </citation>
    <scope>NUCLEOTIDE SEQUENCE</scope>
    <source>
        <strain evidence="14">JCM 3313</strain>
    </source>
</reference>
<name>A0A918EES0_9PSEU</name>
<dbReference type="GO" id="GO:0000155">
    <property type="term" value="F:phosphorelay sensor kinase activity"/>
    <property type="evidence" value="ECO:0007669"/>
    <property type="project" value="InterPro"/>
</dbReference>
<comment type="caution">
    <text evidence="14">The sequence shown here is derived from an EMBL/GenBank/DDBJ whole genome shotgun (WGS) entry which is preliminary data.</text>
</comment>
<keyword evidence="6 11" id="KW-0812">Transmembrane</keyword>
<dbReference type="PRINTS" id="PR00344">
    <property type="entry name" value="BCTRLSENSOR"/>
</dbReference>
<evidence type="ECO:0000256" key="3">
    <source>
        <dbReference type="ARBA" id="ARBA00012438"/>
    </source>
</evidence>
<evidence type="ECO:0000256" key="7">
    <source>
        <dbReference type="ARBA" id="ARBA00022777"/>
    </source>
</evidence>
<evidence type="ECO:0000313" key="15">
    <source>
        <dbReference type="Proteomes" id="UP000639606"/>
    </source>
</evidence>
<dbReference type="RefSeq" id="WP_189225410.1">
    <property type="nucleotide sequence ID" value="NZ_BMRG01000010.1"/>
</dbReference>
<dbReference type="InterPro" id="IPR003594">
    <property type="entry name" value="HATPase_dom"/>
</dbReference>
<evidence type="ECO:0000256" key="9">
    <source>
        <dbReference type="ARBA" id="ARBA00023012"/>
    </source>
</evidence>
<dbReference type="SMART" id="SM00387">
    <property type="entry name" value="HATPase_c"/>
    <property type="match status" value="1"/>
</dbReference>
<dbReference type="SMART" id="SM00388">
    <property type="entry name" value="HisKA"/>
    <property type="match status" value="1"/>
</dbReference>
<dbReference type="InterPro" id="IPR005467">
    <property type="entry name" value="His_kinase_dom"/>
</dbReference>
<dbReference type="PANTHER" id="PTHR45436">
    <property type="entry name" value="SENSOR HISTIDINE KINASE YKOH"/>
    <property type="match status" value="1"/>
</dbReference>
<comment type="catalytic activity">
    <reaction evidence="1">
        <text>ATP + protein L-histidine = ADP + protein N-phospho-L-histidine.</text>
        <dbReference type="EC" id="2.7.13.3"/>
    </reaction>
</comment>
<dbReference type="InterPro" id="IPR036097">
    <property type="entry name" value="HisK_dim/P_sf"/>
</dbReference>
<dbReference type="SUPFAM" id="SSF55874">
    <property type="entry name" value="ATPase domain of HSP90 chaperone/DNA topoisomerase II/histidine kinase"/>
    <property type="match status" value="1"/>
</dbReference>
<proteinExistence type="predicted"/>
<evidence type="ECO:0000259" key="12">
    <source>
        <dbReference type="PROSITE" id="PS50109"/>
    </source>
</evidence>
<dbReference type="Pfam" id="PF02518">
    <property type="entry name" value="HATPase_c"/>
    <property type="match status" value="1"/>
</dbReference>
<feature type="transmembrane region" description="Helical" evidence="11">
    <location>
        <begin position="161"/>
        <end position="180"/>
    </location>
</feature>
<evidence type="ECO:0000256" key="11">
    <source>
        <dbReference type="SAM" id="Phobius"/>
    </source>
</evidence>
<evidence type="ECO:0000259" key="13">
    <source>
        <dbReference type="PROSITE" id="PS50885"/>
    </source>
</evidence>
<dbReference type="InterPro" id="IPR036890">
    <property type="entry name" value="HATPase_C_sf"/>
</dbReference>
<dbReference type="SMART" id="SM00304">
    <property type="entry name" value="HAMP"/>
    <property type="match status" value="1"/>
</dbReference>
<dbReference type="Proteomes" id="UP000639606">
    <property type="component" value="Unassembled WGS sequence"/>
</dbReference>
<evidence type="ECO:0000256" key="1">
    <source>
        <dbReference type="ARBA" id="ARBA00000085"/>
    </source>
</evidence>
<evidence type="ECO:0000256" key="2">
    <source>
        <dbReference type="ARBA" id="ARBA00004236"/>
    </source>
</evidence>
<dbReference type="Gene3D" id="1.10.287.130">
    <property type="match status" value="1"/>
</dbReference>
<dbReference type="PROSITE" id="PS50109">
    <property type="entry name" value="HIS_KIN"/>
    <property type="match status" value="1"/>
</dbReference>
<dbReference type="SUPFAM" id="SSF158472">
    <property type="entry name" value="HAMP domain-like"/>
    <property type="match status" value="1"/>
</dbReference>
<protein>
    <recommendedName>
        <fullName evidence="3">histidine kinase</fullName>
        <ecNumber evidence="3">2.7.13.3</ecNumber>
    </recommendedName>
</protein>
<keyword evidence="7 14" id="KW-0418">Kinase</keyword>
<keyword evidence="10 11" id="KW-0472">Membrane</keyword>
<dbReference type="CDD" id="cd00075">
    <property type="entry name" value="HATPase"/>
    <property type="match status" value="1"/>
</dbReference>
<dbReference type="PANTHER" id="PTHR45436:SF5">
    <property type="entry name" value="SENSOR HISTIDINE KINASE TRCS"/>
    <property type="match status" value="1"/>
</dbReference>
<dbReference type="AlphaFoldDB" id="A0A918EES0"/>
<feature type="domain" description="Histidine kinase" evidence="12">
    <location>
        <begin position="242"/>
        <end position="448"/>
    </location>
</feature>
<dbReference type="InterPro" id="IPR003661">
    <property type="entry name" value="HisK_dim/P_dom"/>
</dbReference>
<evidence type="ECO:0000313" key="14">
    <source>
        <dbReference type="EMBL" id="GGP68301.1"/>
    </source>
</evidence>
<evidence type="ECO:0000256" key="8">
    <source>
        <dbReference type="ARBA" id="ARBA00022989"/>
    </source>
</evidence>
<keyword evidence="15" id="KW-1185">Reference proteome</keyword>
<feature type="domain" description="HAMP" evidence="13">
    <location>
        <begin position="181"/>
        <end position="234"/>
    </location>
</feature>
<dbReference type="EMBL" id="BMRG01000010">
    <property type="protein sequence ID" value="GGP68301.1"/>
    <property type="molecule type" value="Genomic_DNA"/>
</dbReference>
<reference evidence="14" key="1">
    <citation type="journal article" date="2014" name="Int. J. Syst. Evol. Microbiol.">
        <title>Complete genome sequence of Corynebacterium casei LMG S-19264T (=DSM 44701T), isolated from a smear-ripened cheese.</title>
        <authorList>
            <consortium name="US DOE Joint Genome Institute (JGI-PGF)"/>
            <person name="Walter F."/>
            <person name="Albersmeier A."/>
            <person name="Kalinowski J."/>
            <person name="Ruckert C."/>
        </authorList>
    </citation>
    <scope>NUCLEOTIDE SEQUENCE</scope>
    <source>
        <strain evidence="14">JCM 3313</strain>
    </source>
</reference>
<keyword evidence="8 11" id="KW-1133">Transmembrane helix</keyword>
<keyword evidence="4" id="KW-0597">Phosphoprotein</keyword>
<gene>
    <name evidence="14" type="primary">mprB</name>
    <name evidence="14" type="ORF">GCM10010185_46410</name>
</gene>
<accession>A0A918EES0</accession>
<comment type="subcellular location">
    <subcellularLocation>
        <location evidence="2">Cell membrane</location>
    </subcellularLocation>
</comment>
<dbReference type="Gene3D" id="3.30.565.10">
    <property type="entry name" value="Histidine kinase-like ATPase, C-terminal domain"/>
    <property type="match status" value="1"/>
</dbReference>
<dbReference type="Pfam" id="PF00512">
    <property type="entry name" value="HisKA"/>
    <property type="match status" value="1"/>
</dbReference>
<dbReference type="CDD" id="cd06225">
    <property type="entry name" value="HAMP"/>
    <property type="match status" value="1"/>
</dbReference>
<organism evidence="14 15">
    <name type="scientific">Saccharothrix coeruleofusca</name>
    <dbReference type="NCBI Taxonomy" id="33919"/>
    <lineage>
        <taxon>Bacteria</taxon>
        <taxon>Bacillati</taxon>
        <taxon>Actinomycetota</taxon>
        <taxon>Actinomycetes</taxon>
        <taxon>Pseudonocardiales</taxon>
        <taxon>Pseudonocardiaceae</taxon>
        <taxon>Saccharothrix</taxon>
    </lineage>
</organism>